<dbReference type="PRINTS" id="PR00988">
    <property type="entry name" value="URIDINKINASE"/>
</dbReference>
<comment type="catalytic activity">
    <reaction evidence="5">
        <text>uridine + ATP = UMP + ADP + H(+)</text>
        <dbReference type="Rhea" id="RHEA:16825"/>
        <dbReference type="ChEBI" id="CHEBI:15378"/>
        <dbReference type="ChEBI" id="CHEBI:16704"/>
        <dbReference type="ChEBI" id="CHEBI:30616"/>
        <dbReference type="ChEBI" id="CHEBI:57865"/>
        <dbReference type="ChEBI" id="CHEBI:456216"/>
        <dbReference type="EC" id="2.7.1.48"/>
    </reaction>
</comment>
<dbReference type="Proteomes" id="UP000321245">
    <property type="component" value="Unassembled WGS sequence"/>
</dbReference>
<dbReference type="GO" id="GO:0004849">
    <property type="term" value="F:uridine kinase activity"/>
    <property type="evidence" value="ECO:0007669"/>
    <property type="project" value="UniProtKB-EC"/>
</dbReference>
<keyword evidence="2 5" id="KW-0808">Transferase</keyword>
<dbReference type="GO" id="GO:0005524">
    <property type="term" value="F:ATP binding"/>
    <property type="evidence" value="ECO:0007669"/>
    <property type="project" value="UniProtKB-KW"/>
</dbReference>
<dbReference type="GO" id="GO:0043771">
    <property type="term" value="F:cytidine kinase activity"/>
    <property type="evidence" value="ECO:0007669"/>
    <property type="project" value="RHEA"/>
</dbReference>
<keyword evidence="4 5" id="KW-0418">Kinase</keyword>
<dbReference type="Gene3D" id="3.40.50.300">
    <property type="entry name" value="P-loop containing nucleotide triphosphate hydrolases"/>
    <property type="match status" value="1"/>
</dbReference>
<dbReference type="GO" id="GO:0044206">
    <property type="term" value="P:UMP salvage"/>
    <property type="evidence" value="ECO:0007669"/>
    <property type="project" value="UniProtKB-UniPathway"/>
</dbReference>
<protein>
    <recommendedName>
        <fullName evidence="5">Uridine kinase</fullName>
        <ecNumber evidence="5">2.7.1.48</ecNumber>
    </recommendedName>
</protein>
<dbReference type="UniPathway" id="UPA00579">
    <property type="reaction ID" value="UER00640"/>
</dbReference>
<dbReference type="SUPFAM" id="SSF52540">
    <property type="entry name" value="P-loop containing nucleoside triphosphate hydrolases"/>
    <property type="match status" value="1"/>
</dbReference>
<comment type="caution">
    <text evidence="7">The sequence shown here is derived from an EMBL/GenBank/DDBJ whole genome shotgun (WGS) entry which is preliminary data.</text>
</comment>
<gene>
    <name evidence="7" type="primary">udk</name>
    <name evidence="7" type="ORF">EB1_09800</name>
</gene>
<organism evidence="7 8">
    <name type="scientific">Empedobacter brevis NBRC 14943 = ATCC 43319</name>
    <dbReference type="NCBI Taxonomy" id="1218108"/>
    <lineage>
        <taxon>Bacteria</taxon>
        <taxon>Pseudomonadati</taxon>
        <taxon>Bacteroidota</taxon>
        <taxon>Flavobacteriia</taxon>
        <taxon>Flavobacteriales</taxon>
        <taxon>Weeksellaceae</taxon>
        <taxon>Empedobacter</taxon>
    </lineage>
</organism>
<feature type="domain" description="AAA+ ATPase" evidence="6">
    <location>
        <begin position="19"/>
        <end position="169"/>
    </location>
</feature>
<evidence type="ECO:0000313" key="8">
    <source>
        <dbReference type="Proteomes" id="UP000321245"/>
    </source>
</evidence>
<dbReference type="Pfam" id="PF00485">
    <property type="entry name" value="PRK"/>
    <property type="match status" value="1"/>
</dbReference>
<dbReference type="InterPro" id="IPR003593">
    <property type="entry name" value="AAA+_ATPase"/>
</dbReference>
<reference evidence="7 8" key="1">
    <citation type="submission" date="2019-07" db="EMBL/GenBank/DDBJ databases">
        <title>Whole genome shotgun sequence of Empedobacter brevis NBRC 14943.</title>
        <authorList>
            <person name="Hosoyama A."/>
            <person name="Uohara A."/>
            <person name="Ohji S."/>
            <person name="Ichikawa N."/>
        </authorList>
    </citation>
    <scope>NUCLEOTIDE SEQUENCE [LARGE SCALE GENOMIC DNA]</scope>
    <source>
        <strain evidence="7 8">NBRC 14943</strain>
    </source>
</reference>
<dbReference type="CDD" id="cd02023">
    <property type="entry name" value="UMPK"/>
    <property type="match status" value="1"/>
</dbReference>
<comment type="pathway">
    <text evidence="5">Pyrimidine metabolism; CTP biosynthesis via salvage pathway; CTP from cytidine: step 1/3.</text>
</comment>
<sequence>MRTLAMETSKKIKKNNNTKMLVIGIAGGTGSGKTTVVNNILRDLNAESVIVISQDNYYKDHPDLSFDERSKINFDHPRSIDFELLKEHVALLKSGVSIEQPVYSFITHSRKEETILTHPQSVVIVEGILVLTDPDLRDLFDVKIFVHADSDERLIRRVRRDIQERGRDLDEVLTRYQKTLKPMHQQFIEPSKNYADIIIPNMKKKNSVAIKVLSTVIKEKLNSKTTV</sequence>
<comment type="pathway">
    <text evidence="1 5">Pyrimidine metabolism; UMP biosynthesis via salvage pathway; UMP from uridine: step 1/1.</text>
</comment>
<evidence type="ECO:0000256" key="2">
    <source>
        <dbReference type="ARBA" id="ARBA00022679"/>
    </source>
</evidence>
<dbReference type="InterPro" id="IPR006083">
    <property type="entry name" value="PRK/URK"/>
</dbReference>
<keyword evidence="5" id="KW-0067">ATP-binding</keyword>
<dbReference type="NCBIfam" id="NF004018">
    <property type="entry name" value="PRK05480.1"/>
    <property type="match status" value="1"/>
</dbReference>
<evidence type="ECO:0000259" key="6">
    <source>
        <dbReference type="SMART" id="SM00382"/>
    </source>
</evidence>
<dbReference type="STRING" id="1218108.GCA_000382425_01933"/>
<dbReference type="NCBIfam" id="TIGR00235">
    <property type="entry name" value="udk"/>
    <property type="match status" value="1"/>
</dbReference>
<evidence type="ECO:0000256" key="4">
    <source>
        <dbReference type="ARBA" id="ARBA00022777"/>
    </source>
</evidence>
<name>A0A511NED7_9FLAO</name>
<dbReference type="SMART" id="SM00382">
    <property type="entry name" value="AAA"/>
    <property type="match status" value="1"/>
</dbReference>
<evidence type="ECO:0000256" key="5">
    <source>
        <dbReference type="RuleBase" id="RU003825"/>
    </source>
</evidence>
<evidence type="ECO:0000256" key="3">
    <source>
        <dbReference type="ARBA" id="ARBA00022741"/>
    </source>
</evidence>
<comment type="subcellular location">
    <subcellularLocation>
        <location evidence="5">Cytoplasm</location>
    </subcellularLocation>
</comment>
<dbReference type="InterPro" id="IPR000764">
    <property type="entry name" value="Uridine_kinase-like"/>
</dbReference>
<comment type="similarity">
    <text evidence="5">Belongs to the uridine kinase family.</text>
</comment>
<dbReference type="GO" id="GO:0005737">
    <property type="term" value="C:cytoplasm"/>
    <property type="evidence" value="ECO:0007669"/>
    <property type="project" value="UniProtKB-SubCell"/>
</dbReference>
<dbReference type="UniPathway" id="UPA00574">
    <property type="reaction ID" value="UER00637"/>
</dbReference>
<dbReference type="EMBL" id="BJXC01000005">
    <property type="protein sequence ID" value="GEM51190.1"/>
    <property type="molecule type" value="Genomic_DNA"/>
</dbReference>
<keyword evidence="5" id="KW-0963">Cytoplasm</keyword>
<evidence type="ECO:0000313" key="7">
    <source>
        <dbReference type="EMBL" id="GEM51190.1"/>
    </source>
</evidence>
<dbReference type="PANTHER" id="PTHR10285">
    <property type="entry name" value="URIDINE KINASE"/>
    <property type="match status" value="1"/>
</dbReference>
<proteinExistence type="inferred from homology"/>
<comment type="catalytic activity">
    <reaction evidence="5">
        <text>cytidine + ATP = CMP + ADP + H(+)</text>
        <dbReference type="Rhea" id="RHEA:24674"/>
        <dbReference type="ChEBI" id="CHEBI:15378"/>
        <dbReference type="ChEBI" id="CHEBI:17562"/>
        <dbReference type="ChEBI" id="CHEBI:30616"/>
        <dbReference type="ChEBI" id="CHEBI:60377"/>
        <dbReference type="ChEBI" id="CHEBI:456216"/>
        <dbReference type="EC" id="2.7.1.48"/>
    </reaction>
</comment>
<dbReference type="GO" id="GO:0044211">
    <property type="term" value="P:CTP salvage"/>
    <property type="evidence" value="ECO:0007669"/>
    <property type="project" value="UniProtKB-UniPathway"/>
</dbReference>
<evidence type="ECO:0000256" key="1">
    <source>
        <dbReference type="ARBA" id="ARBA00004690"/>
    </source>
</evidence>
<accession>A0A511NED7</accession>
<keyword evidence="3 5" id="KW-0547">Nucleotide-binding</keyword>
<keyword evidence="8" id="KW-1185">Reference proteome</keyword>
<dbReference type="EC" id="2.7.1.48" evidence="5"/>
<dbReference type="AlphaFoldDB" id="A0A511NED7"/>
<dbReference type="InterPro" id="IPR027417">
    <property type="entry name" value="P-loop_NTPase"/>
</dbReference>